<dbReference type="Gene3D" id="1.10.10.1320">
    <property type="entry name" value="Anti-sigma factor, zinc-finger domain"/>
    <property type="match status" value="1"/>
</dbReference>
<dbReference type="AlphaFoldDB" id="A0A1M7A5R5"/>
<feature type="transmembrane region" description="Helical" evidence="1">
    <location>
        <begin position="79"/>
        <end position="98"/>
    </location>
</feature>
<evidence type="ECO:0000313" key="3">
    <source>
        <dbReference type="Proteomes" id="UP000184420"/>
    </source>
</evidence>
<sequence>MNTHLSDTDIQHYALHPVPNAHLDNCPQCREKALQYQHLFSALNTGLVQHSTVSVADAVMARIASSQQRTQKVRRLENIAAGICTAMGAGLLIAAAWYTGCFAGIASISLVLLAVATLFLLAFLLTMQLRGYLKILQLSESALQPKQTLSV</sequence>
<keyword evidence="3" id="KW-1185">Reference proteome</keyword>
<name>A0A1M7A5R5_9BACT</name>
<dbReference type="Proteomes" id="UP000184420">
    <property type="component" value="Unassembled WGS sequence"/>
</dbReference>
<proteinExistence type="predicted"/>
<gene>
    <name evidence="2" type="ORF">SAMN05444266_103136</name>
</gene>
<organism evidence="2 3">
    <name type="scientific">Chitinophaga jiangningensis</name>
    <dbReference type="NCBI Taxonomy" id="1419482"/>
    <lineage>
        <taxon>Bacteria</taxon>
        <taxon>Pseudomonadati</taxon>
        <taxon>Bacteroidota</taxon>
        <taxon>Chitinophagia</taxon>
        <taxon>Chitinophagales</taxon>
        <taxon>Chitinophagaceae</taxon>
        <taxon>Chitinophaga</taxon>
    </lineage>
</organism>
<accession>A0A1M7A5R5</accession>
<evidence type="ECO:0000256" key="1">
    <source>
        <dbReference type="SAM" id="Phobius"/>
    </source>
</evidence>
<dbReference type="EMBL" id="FRBL01000003">
    <property type="protein sequence ID" value="SHL37993.1"/>
    <property type="molecule type" value="Genomic_DNA"/>
</dbReference>
<feature type="transmembrane region" description="Helical" evidence="1">
    <location>
        <begin position="104"/>
        <end position="125"/>
    </location>
</feature>
<evidence type="ECO:0000313" key="2">
    <source>
        <dbReference type="EMBL" id="SHL37993.1"/>
    </source>
</evidence>
<keyword evidence="1" id="KW-1133">Transmembrane helix</keyword>
<dbReference type="RefSeq" id="WP_073079820.1">
    <property type="nucleotide sequence ID" value="NZ_FRBL01000003.1"/>
</dbReference>
<keyword evidence="1" id="KW-0812">Transmembrane</keyword>
<protein>
    <submittedName>
        <fullName evidence="2">Uncharacterized protein</fullName>
    </submittedName>
</protein>
<dbReference type="STRING" id="1419482.SAMN05444266_103136"/>
<reference evidence="2 3" key="1">
    <citation type="submission" date="2016-11" db="EMBL/GenBank/DDBJ databases">
        <authorList>
            <person name="Jaros S."/>
            <person name="Januszkiewicz K."/>
            <person name="Wedrychowicz H."/>
        </authorList>
    </citation>
    <scope>NUCLEOTIDE SEQUENCE [LARGE SCALE GENOMIC DNA]</scope>
    <source>
        <strain evidence="2 3">DSM 27406</strain>
    </source>
</reference>
<dbReference type="InterPro" id="IPR041916">
    <property type="entry name" value="Anti_sigma_zinc_sf"/>
</dbReference>
<dbReference type="OrthoDB" id="678166at2"/>
<keyword evidence="1" id="KW-0472">Membrane</keyword>